<proteinExistence type="predicted"/>
<feature type="compositionally biased region" description="Basic and acidic residues" evidence="1">
    <location>
        <begin position="49"/>
        <end position="58"/>
    </location>
</feature>
<feature type="compositionally biased region" description="Basic and acidic residues" evidence="1">
    <location>
        <begin position="77"/>
        <end position="103"/>
    </location>
</feature>
<organism evidence="2">
    <name type="scientific">Ochrobactrum phage ORM_20</name>
    <dbReference type="NCBI Taxonomy" id="2985243"/>
    <lineage>
        <taxon>Viruses</taxon>
    </lineage>
</organism>
<protein>
    <submittedName>
        <fullName evidence="2">Uncharacterized protein</fullName>
    </submittedName>
</protein>
<accession>A0A9N6ZHT1</accession>
<evidence type="ECO:0000313" key="2">
    <source>
        <dbReference type="EMBL" id="CAI3971295.1"/>
    </source>
</evidence>
<sequence>MTEKKSGLIGNKNAAGRKMSAEQKAYLSFIHKGKPKSAESIEKRKRTMREKTEAEKKAIAAKLSEAGKKNKGRKRGPMSEEQKKAIREGIARRREQKEGLKLS</sequence>
<evidence type="ECO:0000256" key="1">
    <source>
        <dbReference type="SAM" id="MobiDB-lite"/>
    </source>
</evidence>
<name>A0A9N6ZHT1_9VIRU</name>
<feature type="region of interest" description="Disordered" evidence="1">
    <location>
        <begin position="31"/>
        <end position="103"/>
    </location>
</feature>
<reference evidence="2" key="1">
    <citation type="submission" date="2022-10" db="EMBL/GenBank/DDBJ databases">
        <authorList>
            <person name="Meaden S."/>
        </authorList>
    </citation>
    <scope>NUCLEOTIDE SEQUENCE</scope>
</reference>
<gene>
    <name evidence="2" type="ORF">ORM20_00246</name>
</gene>
<dbReference type="EMBL" id="OX359470">
    <property type="protein sequence ID" value="CAI3971295.1"/>
    <property type="molecule type" value="Genomic_DNA"/>
</dbReference>